<accession>A0AB74QHK4</accession>
<evidence type="ECO:0000313" key="2">
    <source>
        <dbReference type="EMBL" id="VFD35788.1"/>
    </source>
</evidence>
<evidence type="ECO:0000256" key="1">
    <source>
        <dbReference type="SAM" id="Coils"/>
    </source>
</evidence>
<evidence type="ECO:0000313" key="3">
    <source>
        <dbReference type="Proteomes" id="UP000411588"/>
    </source>
</evidence>
<keyword evidence="1" id="KW-0175">Coiled coil</keyword>
<dbReference type="Proteomes" id="UP000411588">
    <property type="component" value="Unassembled WGS sequence"/>
</dbReference>
<dbReference type="RefSeq" id="WP_109277230.1">
    <property type="nucleotide sequence ID" value="NZ_CAADAN010000019.1"/>
</dbReference>
<comment type="caution">
    <text evidence="2">The sequence shown here is derived from an EMBL/GenBank/DDBJ whole genome shotgun (WGS) entry which is preliminary data.</text>
</comment>
<protein>
    <submittedName>
        <fullName evidence="2">Uncharacterized protein</fullName>
    </submittedName>
</protein>
<organism evidence="2 3">
    <name type="scientific">Clostridioides difficile</name>
    <name type="common">Peptoclostridium difficile</name>
    <dbReference type="NCBI Taxonomy" id="1496"/>
    <lineage>
        <taxon>Bacteria</taxon>
        <taxon>Bacillati</taxon>
        <taxon>Bacillota</taxon>
        <taxon>Clostridia</taxon>
        <taxon>Peptostreptococcales</taxon>
        <taxon>Peptostreptococcaceae</taxon>
        <taxon>Clostridioides</taxon>
    </lineage>
</organism>
<name>A0AB74QHK4_CLODI</name>
<reference evidence="2 3" key="1">
    <citation type="submission" date="2019-02" db="EMBL/GenBank/DDBJ databases">
        <authorList>
            <consortium name="Pathogen Informatics"/>
        </authorList>
    </citation>
    <scope>NUCLEOTIDE SEQUENCE [LARGE SCALE GENOMIC DNA]</scope>
    <source>
        <strain evidence="3">clo34</strain>
    </source>
</reference>
<feature type="coiled-coil region" evidence="1">
    <location>
        <begin position="305"/>
        <end position="360"/>
    </location>
</feature>
<dbReference type="AlphaFoldDB" id="A0AB74QHK4"/>
<dbReference type="EMBL" id="CAADAN010000019">
    <property type="protein sequence ID" value="VFD35788.1"/>
    <property type="molecule type" value="Genomic_DNA"/>
</dbReference>
<gene>
    <name evidence="2" type="ORF">SAMEA1402399_03696</name>
</gene>
<sequence>MQEELNIIPFLAETLSTNKKCYKLIDKYYNENKLKYSNLAKENIFYDSRIASEGSIIQEYYFKKSLGILLEKDEKKITRIFKVGYTIAYNYIISVPIFKASTFLRKLMLKNKMEKFSDDELNGNMLVAISLCGALEKEVDESDEIYVKVIKNLILRNESYKCEKFFSIDKLSKEEQKLISKIELKLKSIYLKEYTPSSYAIRVNNESTGTFKIDDLSYLDRNLLCFDYVYDLEAISVISIVGKDIFKSKQIQELILCYCSLQNNIEDENSINYEDLLRFIIPAIDLRYLLVEYKKAKQFFFNNFDEELKESIEEKDIELITLKKENSLLREENKNIKLELELLQKDKLRLENEIKAQITSKEELVQLRNFMFSKQQEYIENIPTDERDLKNIKAIIFGGHPNWILKMKDKLINFEFISAETINFDVNILNSYEYVFINTNYVGHAMYYKIIENLNENNKLRYINNINIDRAIRDIKDAIKI</sequence>
<proteinExistence type="predicted"/>